<dbReference type="NCBIfam" id="TIGR00229">
    <property type="entry name" value="sensory_box"/>
    <property type="match status" value="2"/>
</dbReference>
<gene>
    <name evidence="8" type="ORF">HK099_002533</name>
</gene>
<reference evidence="8" key="1">
    <citation type="submission" date="2020-05" db="EMBL/GenBank/DDBJ databases">
        <title>Phylogenomic resolution of chytrid fungi.</title>
        <authorList>
            <person name="Stajich J.E."/>
            <person name="Amses K."/>
            <person name="Simmons R."/>
            <person name="Seto K."/>
            <person name="Myers J."/>
            <person name="Bonds A."/>
            <person name="Quandt C.A."/>
            <person name="Barry K."/>
            <person name="Liu P."/>
            <person name="Grigoriev I."/>
            <person name="Longcore J.E."/>
            <person name="James T.Y."/>
        </authorList>
    </citation>
    <scope>NUCLEOTIDE SEQUENCE</scope>
    <source>
        <strain evidence="8">JEL0476</strain>
    </source>
</reference>
<sequence length="340" mass="38829">MIWKTDPTGKAINLNKNFLDYAGVAEDKIDTINVFSQALIHPEDFKRSSEAFKNAMKDNKQFEVTRRIKGFDGNFKWFLTRGTPMFDSKNKIQFWCGSCTDIDKVENFKLQLQTLPEVLPVMLWKINAEGDVLFGNKKFKEFSGVDPAKTTLNLFSADIVHYEDADKSRTVLVQALKKKSDFEVTRRLKGANGSYTWFLTRGAPEYNADGDVCGYFGTCTDIHVSKAVQDELLVLPECYPQMVWKSDAKGNVLFSNKKFTQYAGEDKKINVFSEMIVHPEDLRGNRDAFARATKEKNTLEMRRRLKAVDGSYKVHFSKAAPTFNEKGEIESWYGSDTVME</sequence>
<keyword evidence="3" id="KW-0597">Phosphoprotein</keyword>
<dbReference type="Pfam" id="PF08447">
    <property type="entry name" value="PAS_3"/>
    <property type="match status" value="3"/>
</dbReference>
<dbReference type="PROSITE" id="PS50113">
    <property type="entry name" value="PAC"/>
    <property type="match status" value="2"/>
</dbReference>
<dbReference type="SMART" id="SM00091">
    <property type="entry name" value="PAS"/>
    <property type="match status" value="2"/>
</dbReference>
<evidence type="ECO:0000256" key="5">
    <source>
        <dbReference type="ARBA" id="ARBA00022777"/>
    </source>
</evidence>
<dbReference type="Proteomes" id="UP001211065">
    <property type="component" value="Unassembled WGS sequence"/>
</dbReference>
<evidence type="ECO:0000256" key="3">
    <source>
        <dbReference type="ARBA" id="ARBA00022553"/>
    </source>
</evidence>
<dbReference type="PANTHER" id="PTHR43304:SF1">
    <property type="entry name" value="PAC DOMAIN-CONTAINING PROTEIN"/>
    <property type="match status" value="1"/>
</dbReference>
<comment type="caution">
    <text evidence="8">The sequence shown here is derived from an EMBL/GenBank/DDBJ whole genome shotgun (WGS) entry which is preliminary data.</text>
</comment>
<accession>A0AAD5TSV9</accession>
<dbReference type="GO" id="GO:0004673">
    <property type="term" value="F:protein histidine kinase activity"/>
    <property type="evidence" value="ECO:0007669"/>
    <property type="project" value="UniProtKB-EC"/>
</dbReference>
<organism evidence="8 9">
    <name type="scientific">Clydaea vesicula</name>
    <dbReference type="NCBI Taxonomy" id="447962"/>
    <lineage>
        <taxon>Eukaryota</taxon>
        <taxon>Fungi</taxon>
        <taxon>Fungi incertae sedis</taxon>
        <taxon>Chytridiomycota</taxon>
        <taxon>Chytridiomycota incertae sedis</taxon>
        <taxon>Chytridiomycetes</taxon>
        <taxon>Lobulomycetales</taxon>
        <taxon>Lobulomycetaceae</taxon>
        <taxon>Clydaea</taxon>
    </lineage>
</organism>
<proteinExistence type="predicted"/>
<evidence type="ECO:0000256" key="2">
    <source>
        <dbReference type="ARBA" id="ARBA00012438"/>
    </source>
</evidence>
<evidence type="ECO:0000313" key="9">
    <source>
        <dbReference type="Proteomes" id="UP001211065"/>
    </source>
</evidence>
<dbReference type="SMART" id="SM00086">
    <property type="entry name" value="PAC"/>
    <property type="match status" value="3"/>
</dbReference>
<feature type="domain" description="PAS" evidence="6">
    <location>
        <begin position="108"/>
        <end position="179"/>
    </location>
</feature>
<evidence type="ECO:0000256" key="4">
    <source>
        <dbReference type="ARBA" id="ARBA00022679"/>
    </source>
</evidence>
<protein>
    <recommendedName>
        <fullName evidence="2">histidine kinase</fullName>
        <ecNumber evidence="2">2.7.13.3</ecNumber>
    </recommendedName>
</protein>
<keyword evidence="4" id="KW-0808">Transferase</keyword>
<evidence type="ECO:0000313" key="8">
    <source>
        <dbReference type="EMBL" id="KAJ3200741.1"/>
    </source>
</evidence>
<dbReference type="PANTHER" id="PTHR43304">
    <property type="entry name" value="PHYTOCHROME-LIKE PROTEIN CPH1"/>
    <property type="match status" value="1"/>
</dbReference>
<dbReference type="CDD" id="cd00130">
    <property type="entry name" value="PAS"/>
    <property type="match status" value="3"/>
</dbReference>
<dbReference type="EC" id="2.7.13.3" evidence="2"/>
<dbReference type="InterPro" id="IPR001610">
    <property type="entry name" value="PAC"/>
</dbReference>
<comment type="catalytic activity">
    <reaction evidence="1">
        <text>ATP + protein L-histidine = ADP + protein N-phospho-L-histidine.</text>
        <dbReference type="EC" id="2.7.13.3"/>
    </reaction>
</comment>
<name>A0AAD5TSV9_9FUNG</name>
<keyword evidence="9" id="KW-1185">Reference proteome</keyword>
<keyword evidence="5" id="KW-0418">Kinase</keyword>
<dbReference type="SUPFAM" id="SSF55785">
    <property type="entry name" value="PYP-like sensor domain (PAS domain)"/>
    <property type="match status" value="3"/>
</dbReference>
<dbReference type="InterPro" id="IPR052162">
    <property type="entry name" value="Sensor_kinase/Photoreceptor"/>
</dbReference>
<dbReference type="InterPro" id="IPR013655">
    <property type="entry name" value="PAS_fold_3"/>
</dbReference>
<feature type="domain" description="PAS" evidence="6">
    <location>
        <begin position="1"/>
        <end position="59"/>
    </location>
</feature>
<evidence type="ECO:0000259" key="6">
    <source>
        <dbReference type="PROSITE" id="PS50112"/>
    </source>
</evidence>
<evidence type="ECO:0000259" key="7">
    <source>
        <dbReference type="PROSITE" id="PS50113"/>
    </source>
</evidence>
<dbReference type="AlphaFoldDB" id="A0AAD5TSV9"/>
<dbReference type="PROSITE" id="PS50112">
    <property type="entry name" value="PAS"/>
    <property type="match status" value="2"/>
</dbReference>
<feature type="domain" description="PAC" evidence="7">
    <location>
        <begin position="62"/>
        <end position="114"/>
    </location>
</feature>
<dbReference type="Gene3D" id="3.30.450.20">
    <property type="entry name" value="PAS domain"/>
    <property type="match status" value="3"/>
</dbReference>
<dbReference type="InterPro" id="IPR000700">
    <property type="entry name" value="PAS-assoc_C"/>
</dbReference>
<evidence type="ECO:0000256" key="1">
    <source>
        <dbReference type="ARBA" id="ARBA00000085"/>
    </source>
</evidence>
<dbReference type="InterPro" id="IPR035965">
    <property type="entry name" value="PAS-like_dom_sf"/>
</dbReference>
<feature type="domain" description="PAC" evidence="7">
    <location>
        <begin position="178"/>
        <end position="234"/>
    </location>
</feature>
<dbReference type="EMBL" id="JADGJW010001844">
    <property type="protein sequence ID" value="KAJ3200741.1"/>
    <property type="molecule type" value="Genomic_DNA"/>
</dbReference>
<dbReference type="InterPro" id="IPR000014">
    <property type="entry name" value="PAS"/>
</dbReference>